<proteinExistence type="predicted"/>
<feature type="chain" id="PRO_5005580620" evidence="1">
    <location>
        <begin position="22"/>
        <end position="144"/>
    </location>
</feature>
<dbReference type="InterPro" id="IPR037066">
    <property type="entry name" value="Plug_dom_sf"/>
</dbReference>
<sequence length="144" mass="15576">MKHLIKSVAIFSILLLSSSCAQNMQNSRTRAPKKDYSIYQTLGDALQSLGTLKVTGQGGIYTVNLIAGRYANTNFMSNPGSVLYVVNGIDHSKDYGAVSSLVTPKDILSIRVLNGPEAVMRWGERGTGGVVLITTKEKEPDKNN</sequence>
<dbReference type="SUPFAM" id="SSF56935">
    <property type="entry name" value="Porins"/>
    <property type="match status" value="1"/>
</dbReference>
<evidence type="ECO:0000313" key="3">
    <source>
        <dbReference type="Proteomes" id="UP000036908"/>
    </source>
</evidence>
<evidence type="ECO:0000313" key="2">
    <source>
        <dbReference type="EMBL" id="KOF03830.1"/>
    </source>
</evidence>
<dbReference type="RefSeq" id="WP_053222513.1">
    <property type="nucleotide sequence ID" value="NZ_JSVA01000005.1"/>
</dbReference>
<dbReference type="PROSITE" id="PS51257">
    <property type="entry name" value="PROKAR_LIPOPROTEIN"/>
    <property type="match status" value="1"/>
</dbReference>
<accession>A0A0L8ANN2</accession>
<dbReference type="PATRIC" id="fig|1566026.4.peg.2730"/>
<evidence type="ECO:0000256" key="1">
    <source>
        <dbReference type="SAM" id="SignalP"/>
    </source>
</evidence>
<dbReference type="EMBL" id="JSVA01000005">
    <property type="protein sequence ID" value="KOF03830.1"/>
    <property type="molecule type" value="Genomic_DNA"/>
</dbReference>
<dbReference type="Gene3D" id="2.170.130.10">
    <property type="entry name" value="TonB-dependent receptor, plug domain"/>
    <property type="match status" value="1"/>
</dbReference>
<dbReference type="Proteomes" id="UP000036908">
    <property type="component" value="Unassembled WGS sequence"/>
</dbReference>
<gene>
    <name evidence="2" type="ORF">OB69_04540</name>
</gene>
<protein>
    <submittedName>
        <fullName evidence="2">Uncharacterized protein</fullName>
    </submittedName>
</protein>
<organism evidence="2 3">
    <name type="scientific">Roseivirga seohaensis subsp. aquiponti</name>
    <dbReference type="NCBI Taxonomy" id="1566026"/>
    <lineage>
        <taxon>Bacteria</taxon>
        <taxon>Pseudomonadati</taxon>
        <taxon>Bacteroidota</taxon>
        <taxon>Cytophagia</taxon>
        <taxon>Cytophagales</taxon>
        <taxon>Roseivirgaceae</taxon>
        <taxon>Roseivirga</taxon>
    </lineage>
</organism>
<name>A0A0L8ANN2_9BACT</name>
<feature type="signal peptide" evidence="1">
    <location>
        <begin position="1"/>
        <end position="21"/>
    </location>
</feature>
<dbReference type="AlphaFoldDB" id="A0A0L8ANN2"/>
<comment type="caution">
    <text evidence="2">The sequence shown here is derived from an EMBL/GenBank/DDBJ whole genome shotgun (WGS) entry which is preliminary data.</text>
</comment>
<keyword evidence="3" id="KW-1185">Reference proteome</keyword>
<reference evidence="3" key="1">
    <citation type="submission" date="2014-11" db="EMBL/GenBank/DDBJ databases">
        <title>Genome sequencing of Roseivirga sp. D-25.</title>
        <authorList>
            <person name="Selvaratnam C."/>
            <person name="Thevarajoo S."/>
            <person name="Goh K.M."/>
            <person name="Eee R."/>
            <person name="Chan K.-G."/>
            <person name="Chong C.S."/>
        </authorList>
    </citation>
    <scope>NUCLEOTIDE SEQUENCE [LARGE SCALE GENOMIC DNA]</scope>
    <source>
        <strain evidence="3">D-25</strain>
    </source>
</reference>
<keyword evidence="1" id="KW-0732">Signal</keyword>
<dbReference type="OrthoDB" id="982592at2"/>